<feature type="domain" description="Nose resistant-to-fluoxetine protein N-terminal" evidence="3">
    <location>
        <begin position="51"/>
        <end position="196"/>
    </location>
</feature>
<accession>A0A9B0F353</accession>
<evidence type="ECO:0000313" key="4">
    <source>
        <dbReference type="Proteomes" id="UP000835206"/>
    </source>
</evidence>
<organism evidence="4 5">
    <name type="scientific">Bombus terrestris</name>
    <name type="common">Buff-tailed bumblebee</name>
    <name type="synonym">Apis terrestris</name>
    <dbReference type="NCBI Taxonomy" id="30195"/>
    <lineage>
        <taxon>Eukaryota</taxon>
        <taxon>Metazoa</taxon>
        <taxon>Ecdysozoa</taxon>
        <taxon>Arthropoda</taxon>
        <taxon>Hexapoda</taxon>
        <taxon>Insecta</taxon>
        <taxon>Pterygota</taxon>
        <taxon>Neoptera</taxon>
        <taxon>Endopterygota</taxon>
        <taxon>Hymenoptera</taxon>
        <taxon>Apocrita</taxon>
        <taxon>Aculeata</taxon>
        <taxon>Apoidea</taxon>
        <taxon>Anthophila</taxon>
        <taxon>Apidae</taxon>
        <taxon>Bombus</taxon>
        <taxon>Bombus</taxon>
    </lineage>
</organism>
<evidence type="ECO:0000259" key="3">
    <source>
        <dbReference type="SMART" id="SM00703"/>
    </source>
</evidence>
<evidence type="ECO:0000256" key="1">
    <source>
        <dbReference type="SAM" id="Phobius"/>
    </source>
</evidence>
<dbReference type="OrthoDB" id="207378at2759"/>
<feature type="transmembrane region" description="Helical" evidence="1">
    <location>
        <begin position="312"/>
        <end position="334"/>
    </location>
</feature>
<feature type="transmembrane region" description="Helical" evidence="1">
    <location>
        <begin position="354"/>
        <end position="378"/>
    </location>
</feature>
<gene>
    <name evidence="5" type="primary">LOC100649919</name>
</gene>
<dbReference type="RefSeq" id="XP_003394659.2">
    <property type="nucleotide sequence ID" value="XM_003394611.4"/>
</dbReference>
<feature type="transmembrane region" description="Helical" evidence="1">
    <location>
        <begin position="405"/>
        <end position="425"/>
    </location>
</feature>
<keyword evidence="1" id="KW-1133">Transmembrane helix</keyword>
<proteinExistence type="predicted"/>
<evidence type="ECO:0000313" key="5">
    <source>
        <dbReference type="RefSeq" id="XP_003394659.2"/>
    </source>
</evidence>
<dbReference type="KEGG" id="bter:100649919"/>
<keyword evidence="4" id="KW-1185">Reference proteome</keyword>
<reference evidence="5" key="1">
    <citation type="submission" date="2025-08" db="UniProtKB">
        <authorList>
            <consortium name="RefSeq"/>
        </authorList>
    </citation>
    <scope>IDENTIFICATION</scope>
</reference>
<dbReference type="InterPro" id="IPR006621">
    <property type="entry name" value="Nose-resist-to-fluoxetine_N"/>
</dbReference>
<feature type="transmembrane region" description="Helical" evidence="1">
    <location>
        <begin position="466"/>
        <end position="486"/>
    </location>
</feature>
<sequence>MKCRRISWIWLSLLSLTSFYVSIQATTLDPVTMRQVLPVYAVLENADLLNSSRCQTQIDEFRNAVDNQILWALRALDTSGVPSGGFVIGNNHWLGDQESCKLFSENRTAFLSEKIRKNNSIYRNPNEEYSSFEFRFFIARARHNSTVQYHVEVEDEDLVTLGLCLPASCSIGDVATMLDKVFRNETLFIGKLFSIHFKLIEVSDLVDDHQWLHSAKMISIIGVLLSLCATVIAATLYDVFVHRKRLNKERGRLISIELENVREEKQETDNEKPAPPESAKRNRIGQHLLCFSFLTNVKEIFKREKSEDKLRLFYGLKTLTMVWIILGHLLFFGFHVMSNTWLVYTMDDNILSQIISNFTLSVDAFFFMSGFLLSYTFLKERQKYHGIPTIAKRMNEFFQKIVKRYIRLTPAYFVVMLITILNFTWDDHVSLLLTFEHPHTKCSKYWWTNILYINNFYRWDELCLTWSWYLPNDMQFFVFGSFLLTLSITHYNIAVGIGVVTLVSSIGSLFYTGYTLNYQPTLDEQYKTLTYFYIRPWCRIPPYLIGMATCQLLSKWNYKLHLSKKSLIVGWSLAILCNCSILFGLTNKNISLDLSVLYLALSRTGWALGIAWLVVACTTNNGGIMNKILSLDIFVVLGRLTYGAYLLNPVIILLAYSLNYYVFCFNMATFGIYGVTMIVCSFCASILLFAAIEMPFISLLRLYISARRRTKEACSNKLI</sequence>
<name>A0A9B0F353_BOMTE</name>
<dbReference type="AlphaFoldDB" id="A0A9B0F353"/>
<protein>
    <submittedName>
        <fullName evidence="5">Nose resistant to fluoxetine protein 6</fullName>
    </submittedName>
</protein>
<dbReference type="Proteomes" id="UP000835206">
    <property type="component" value="Chromosome 3"/>
</dbReference>
<feature type="transmembrane region" description="Helical" evidence="1">
    <location>
        <begin position="217"/>
        <end position="240"/>
    </location>
</feature>
<dbReference type="GeneID" id="100649919"/>
<dbReference type="PANTHER" id="PTHR11161:SF0">
    <property type="entry name" value="O-ACYLTRANSFERASE LIKE PROTEIN"/>
    <property type="match status" value="1"/>
</dbReference>
<feature type="transmembrane region" description="Helical" evidence="1">
    <location>
        <begin position="493"/>
        <end position="514"/>
    </location>
</feature>
<keyword evidence="2" id="KW-0732">Signal</keyword>
<dbReference type="Pfam" id="PF20146">
    <property type="entry name" value="NRF"/>
    <property type="match status" value="1"/>
</dbReference>
<dbReference type="InterPro" id="IPR002656">
    <property type="entry name" value="Acyl_transf_3_dom"/>
</dbReference>
<feature type="transmembrane region" description="Helical" evidence="1">
    <location>
        <begin position="605"/>
        <end position="624"/>
    </location>
</feature>
<dbReference type="PANTHER" id="PTHR11161">
    <property type="entry name" value="O-ACYLTRANSFERASE"/>
    <property type="match status" value="1"/>
</dbReference>
<keyword evidence="1" id="KW-0812">Transmembrane</keyword>
<feature type="transmembrane region" description="Helical" evidence="1">
    <location>
        <begin position="670"/>
        <end position="703"/>
    </location>
</feature>
<dbReference type="InterPro" id="IPR052728">
    <property type="entry name" value="O2_lipid_transport_reg"/>
</dbReference>
<feature type="chain" id="PRO_5038756675" evidence="2">
    <location>
        <begin position="26"/>
        <end position="719"/>
    </location>
</feature>
<keyword evidence="1" id="KW-0472">Membrane</keyword>
<feature type="transmembrane region" description="Helical" evidence="1">
    <location>
        <begin position="566"/>
        <end position="585"/>
    </location>
</feature>
<feature type="signal peptide" evidence="2">
    <location>
        <begin position="1"/>
        <end position="25"/>
    </location>
</feature>
<feature type="transmembrane region" description="Helical" evidence="1">
    <location>
        <begin position="636"/>
        <end position="658"/>
    </location>
</feature>
<dbReference type="SMART" id="SM00703">
    <property type="entry name" value="NRF"/>
    <property type="match status" value="1"/>
</dbReference>
<dbReference type="Pfam" id="PF01757">
    <property type="entry name" value="Acyl_transf_3"/>
    <property type="match status" value="1"/>
</dbReference>
<dbReference type="GO" id="GO:0016747">
    <property type="term" value="F:acyltransferase activity, transferring groups other than amino-acyl groups"/>
    <property type="evidence" value="ECO:0007669"/>
    <property type="project" value="InterPro"/>
</dbReference>
<evidence type="ECO:0000256" key="2">
    <source>
        <dbReference type="SAM" id="SignalP"/>
    </source>
</evidence>